<evidence type="ECO:0008006" key="3">
    <source>
        <dbReference type="Google" id="ProtNLM"/>
    </source>
</evidence>
<keyword evidence="2" id="KW-1185">Reference proteome</keyword>
<organism evidence="1 2">
    <name type="scientific">Aquibacillus albus</name>
    <dbReference type="NCBI Taxonomy" id="1168171"/>
    <lineage>
        <taxon>Bacteria</taxon>
        <taxon>Bacillati</taxon>
        <taxon>Bacillota</taxon>
        <taxon>Bacilli</taxon>
        <taxon>Bacillales</taxon>
        <taxon>Bacillaceae</taxon>
        <taxon>Aquibacillus</taxon>
    </lineage>
</organism>
<proteinExistence type="predicted"/>
<accession>A0ABS2N0B3</accession>
<dbReference type="RefSeq" id="WP_204499300.1">
    <property type="nucleotide sequence ID" value="NZ_JAFBDR010000009.1"/>
</dbReference>
<gene>
    <name evidence="1" type="ORF">JOC48_002073</name>
</gene>
<dbReference type="InterPro" id="IPR027417">
    <property type="entry name" value="P-loop_NTPase"/>
</dbReference>
<name>A0ABS2N0B3_9BACI</name>
<evidence type="ECO:0000313" key="2">
    <source>
        <dbReference type="Proteomes" id="UP001296943"/>
    </source>
</evidence>
<protein>
    <recommendedName>
        <fullName evidence="3">ATP-binding protein</fullName>
    </recommendedName>
</protein>
<comment type="caution">
    <text evidence="1">The sequence shown here is derived from an EMBL/GenBank/DDBJ whole genome shotgun (WGS) entry which is preliminary data.</text>
</comment>
<dbReference type="Proteomes" id="UP001296943">
    <property type="component" value="Unassembled WGS sequence"/>
</dbReference>
<dbReference type="EMBL" id="JAFBDR010000009">
    <property type="protein sequence ID" value="MBM7571577.1"/>
    <property type="molecule type" value="Genomic_DNA"/>
</dbReference>
<reference evidence="1 2" key="1">
    <citation type="submission" date="2021-01" db="EMBL/GenBank/DDBJ databases">
        <title>Genomic Encyclopedia of Type Strains, Phase IV (KMG-IV): sequencing the most valuable type-strain genomes for metagenomic binning, comparative biology and taxonomic classification.</title>
        <authorList>
            <person name="Goeker M."/>
        </authorList>
    </citation>
    <scope>NUCLEOTIDE SEQUENCE [LARGE SCALE GENOMIC DNA]</scope>
    <source>
        <strain evidence="1 2">DSM 23711</strain>
    </source>
</reference>
<evidence type="ECO:0000313" key="1">
    <source>
        <dbReference type="EMBL" id="MBM7571577.1"/>
    </source>
</evidence>
<sequence>MENELVRYSRAGDTFHYRWAARRCLRMLHPKALLRCVIIEGSNEKKMAGEYVIDVAEYSGISDEDLQKIDYYQLKHTTVRKELPFNLSDLEDTIEGFAKRFIAYCDTKNESEDAPNITFTIVTNRPIAHSFKDNIQKIINGDVVKKRFSNTIEKYTTLKGEKLKEFCACLLFMDGEGDYNAQKYDLHLEISQILAGTVDNPQIDSITTLVQEKVLPDSDGRIMREDIFKRFGVTSDRDLFPSPPEYEKLENTILRKQHNEIIELILTNSNPTIIHAAGGVGKSVISRQIIRSLPSGSFGIVYDCFGGGRYRNRSEPRHRYRDSLVQIVNELAAHGLCEPLIALSNALEDEILRQFLSRLDVAVEALKKENENAVLTILIDAADNAEMAAREYGHSCFAHELLRESLPEGCKLAMLCRTERINLLEPSSFVNQIELKPFSQEESLFYLKSVFPESTQEDGTEFHRLTGGNPRVQSNVLNRGFKNITEVLNSLGPVGTTVEEQIELQLDNAISIIKEKLSSNYQSQIDAICLGLANLPPFIPLRVLAKAAEVNEATVRSFISELGHPLWLTDNSVQFRDEPTETWFRKRFSAKKEQILSYITQLKPMAYEYTYVAEVLPSLLLQAEQYSELIELTVSDKYLPEDNPIDRRNVRVYRLQFAFKAALKLGRYEDSIKLALLAGEETAGDKRQLKLIKENIDLLAPLQSEQRIQELAFRRMISGAWDGSQNVYSAAMLSSVNEFKGEARGYLRAGINWLHLYFQERKNQEGFHHNKIEDEDLVELAFAHLNLFGVTKTVEFLLNWQPKEVTFRITQILIRRIIDLGNFDAIYEMLRIVPKNPYFVVAVVHELLEVGKLPEKDTIERCLDLLTFSRTRMDKPAHSYNNDILSAIVSFAEVCAVNKLSQRKILRVLRYYFPKRAPRIITSNFQERERDPFLRAVALKSVLTENLNLNLDEVIPEEFSKKENKYRYEHDIQEFKQIMKGLLPWYFARIQILIDNVADPLKAVEDSSQQSKKVIDNRWKEFDILPYEISKVIIDILMFSNGVDSSLINKIFTNYLKTNNQIRIQDQMKAVRAGFRLSHLSEIRDELENTIYEIVSASSSEDTETRADWYVQLSRAVLPVNRDDAAAYFDYAVESISKFGDEIVQRWEAIAALGKRSAKEENESSELAYRFIRCAELIGDNVAREKYFDRNEAIRICVRLSPTSALASLSRWRDRDVGWFDSQLPELAKEIVESDHIQPTVAWSLSAFLKEYEIADFASICIEKEQSEKVRQHILNKAIRDIRLSDTQKGSYKELNRIATDYNLNNIELDEIKAYYANNHDETSESTSKENSLPEYAKDLEDINWEQLFLNLDLTSNNGIKLALKRFDGIEDKFFHRKTFWQEMFYRIRENEIQTFLENLINVEQISLYGLEDVFSYMPKNWLKKVSIQRNINKLLKQIARRFSVELSNKYVLEHFLKNVQLENYDINSIYEGIIEGLANNSDLADAETFFGFVQITSSLISPSNATELLDFGLNRFEIHIDDDYADGLWLNWLKPPQEISEAFAGFVWSALGSPKSTIRWQAVHCVRRLAESNCKNEIDALITWMENDDVGAFGSNKLPFYKLHARLYLLIGLARVSIDFPQLLKDRRATFLKIAIDSFTHVLIQKYSAEIALNIEKLFPSTNSKEVISQLQMIGKSQLPVKTIDKSEQKIGSSYSDEENDTDPKFYHGYDLDRYWFEPLGEVFGITGQLVEKLATEVIINEWNIDSDGGYQSDPRQSQWRSNRNEQEIMHSHGSYPRTDSYSFYLSYHSMFVVAAKLLKDKHIVQSKDWQEDPWNEWINDHLLTRNDGQWLADRRDPTPLKEKDWSKINKENWNTDISSGDFLDGLICEHLGDKWLNIFGSWTEGNNDCEESFLVSSALVSPQGAQSLLNALTSCSDPHDFKLPDYQEGRMELNLEPFNLRGWVWSEYIPKRIDEFDPHAAKIDYPPYQIGESIIKKMGLSVDSDLRKWLLPNTNTESIICRIWSTNNNEPDDEPFRKGNRLSASITFLKKLCTIMKCELIIEVQIRHRYKRNAYLGRDEEREYKPPFNKIYILSADGRLRDEESYYEIR</sequence>
<dbReference type="SUPFAM" id="SSF52540">
    <property type="entry name" value="P-loop containing nucleoside triphosphate hydrolases"/>
    <property type="match status" value="1"/>
</dbReference>